<organism evidence="5 6">
    <name type="scientific">Geodermatophilus poikilotrophus</name>
    <dbReference type="NCBI Taxonomy" id="1333667"/>
    <lineage>
        <taxon>Bacteria</taxon>
        <taxon>Bacillati</taxon>
        <taxon>Actinomycetota</taxon>
        <taxon>Actinomycetes</taxon>
        <taxon>Geodermatophilales</taxon>
        <taxon>Geodermatophilaceae</taxon>
        <taxon>Geodermatophilus</taxon>
    </lineage>
</organism>
<keyword evidence="1" id="KW-0378">Hydrolase</keyword>
<dbReference type="AlphaFoldDB" id="A0A1I0A3M9"/>
<keyword evidence="5" id="KW-0031">Aminopeptidase</keyword>
<dbReference type="Gene3D" id="3.40.50.1820">
    <property type="entry name" value="alpha/beta hydrolase"/>
    <property type="match status" value="1"/>
</dbReference>
<feature type="compositionally biased region" description="Basic and acidic residues" evidence="3">
    <location>
        <begin position="658"/>
        <end position="669"/>
    </location>
</feature>
<dbReference type="InterPro" id="IPR011659">
    <property type="entry name" value="WD40"/>
</dbReference>
<evidence type="ECO:0000256" key="1">
    <source>
        <dbReference type="ARBA" id="ARBA00022801"/>
    </source>
</evidence>
<evidence type="ECO:0000259" key="4">
    <source>
        <dbReference type="Pfam" id="PF00326"/>
    </source>
</evidence>
<dbReference type="SUPFAM" id="SSF53474">
    <property type="entry name" value="alpha/beta-Hydrolases"/>
    <property type="match status" value="1"/>
</dbReference>
<reference evidence="6" key="1">
    <citation type="submission" date="2016-10" db="EMBL/GenBank/DDBJ databases">
        <authorList>
            <person name="Varghese N."/>
            <person name="Submissions S."/>
        </authorList>
    </citation>
    <scope>NUCLEOTIDE SEQUENCE [LARGE SCALE GENOMIC DNA]</scope>
    <source>
        <strain evidence="6">DSM 44209</strain>
    </source>
</reference>
<gene>
    <name evidence="5" type="ORF">SAMN04488546_0898</name>
</gene>
<name>A0A1I0A3M9_9ACTN</name>
<keyword evidence="5" id="KW-0645">Protease</keyword>
<dbReference type="Proteomes" id="UP000198507">
    <property type="component" value="Unassembled WGS sequence"/>
</dbReference>
<dbReference type="PANTHER" id="PTHR42776:SF27">
    <property type="entry name" value="DIPEPTIDYL PEPTIDASE FAMILY MEMBER 6"/>
    <property type="match status" value="1"/>
</dbReference>
<dbReference type="InterPro" id="IPR011042">
    <property type="entry name" value="6-blade_b-propeller_TolB-like"/>
</dbReference>
<dbReference type="GO" id="GO:0004177">
    <property type="term" value="F:aminopeptidase activity"/>
    <property type="evidence" value="ECO:0007669"/>
    <property type="project" value="UniProtKB-KW"/>
</dbReference>
<dbReference type="GO" id="GO:0006508">
    <property type="term" value="P:proteolysis"/>
    <property type="evidence" value="ECO:0007669"/>
    <property type="project" value="InterPro"/>
</dbReference>
<dbReference type="GO" id="GO:0004252">
    <property type="term" value="F:serine-type endopeptidase activity"/>
    <property type="evidence" value="ECO:0007669"/>
    <property type="project" value="TreeGrafter"/>
</dbReference>
<dbReference type="RefSeq" id="WP_091439601.1">
    <property type="nucleotide sequence ID" value="NZ_FOIE01000001.1"/>
</dbReference>
<keyword evidence="6" id="KW-1185">Reference proteome</keyword>
<evidence type="ECO:0000256" key="2">
    <source>
        <dbReference type="ARBA" id="ARBA00022825"/>
    </source>
</evidence>
<dbReference type="PANTHER" id="PTHR42776">
    <property type="entry name" value="SERINE PEPTIDASE S9 FAMILY MEMBER"/>
    <property type="match status" value="1"/>
</dbReference>
<evidence type="ECO:0000256" key="3">
    <source>
        <dbReference type="SAM" id="MobiDB-lite"/>
    </source>
</evidence>
<evidence type="ECO:0000313" key="5">
    <source>
        <dbReference type="EMBL" id="SES88309.1"/>
    </source>
</evidence>
<dbReference type="SUPFAM" id="SSF82171">
    <property type="entry name" value="DPP6 N-terminal domain-like"/>
    <property type="match status" value="1"/>
</dbReference>
<keyword evidence="2" id="KW-0720">Serine protease</keyword>
<dbReference type="Gene3D" id="2.120.10.30">
    <property type="entry name" value="TolB, C-terminal domain"/>
    <property type="match status" value="1"/>
</dbReference>
<dbReference type="EMBL" id="FOIE01000001">
    <property type="protein sequence ID" value="SES88309.1"/>
    <property type="molecule type" value="Genomic_DNA"/>
</dbReference>
<dbReference type="Pfam" id="PF00326">
    <property type="entry name" value="Peptidase_S9"/>
    <property type="match status" value="1"/>
</dbReference>
<feature type="region of interest" description="Disordered" evidence="3">
    <location>
        <begin position="639"/>
        <end position="669"/>
    </location>
</feature>
<dbReference type="OrthoDB" id="262125at2"/>
<evidence type="ECO:0000313" key="6">
    <source>
        <dbReference type="Proteomes" id="UP000198507"/>
    </source>
</evidence>
<accession>A0A1I0A3M9</accession>
<protein>
    <submittedName>
        <fullName evidence="5">Dipeptidyl aminopeptidase/acylaminoacyl peptidase</fullName>
    </submittedName>
</protein>
<dbReference type="InterPro" id="IPR001375">
    <property type="entry name" value="Peptidase_S9_cat"/>
</dbReference>
<proteinExistence type="predicted"/>
<sequence length="669" mass="70024">MRPDDLALLRTPGVPTVSPDGRMAVVAVGRPDLGDDAERSRLWAVPTDGSAPPRPLTSGWCDTDPVFSPDGRWLAYRGAEPGGPPQLHLLPTAGGAPRRLPGHPLGAGRPVWSPDARRLAYTARVPEVDRSGADRAGQPPWLVTTLRWHADGVGVVTDRHSHVFVLDLPLGTEDDGAPLPRPRQVTDGAADDADVTWSPDGAELAFVSARHARADRDLVRDVYAVPAAGGALRRVTDGRADCSLPAYDPSGGWIWLTARLDLGPDGLDVAGRGATLCRVPVAGGAPQPVLDPASTDRGDRTSATVLAGGAAHLGVQRRGAVELLRVPLDGGPPEALVDGPFTVHGLAAAGGVVVATVGHDRSAGELVAVTPGRRRLLTAFGRGLATTGALRRSEERTAPAPDGAEVHGRVTLPDGPGPHPVLLSLHDGPHRQDGWSLSVDTQTLVSAGYAVVRCDPRGSAGHGQAHARAVRGAGGTVDADDVLAFLDAVLADPALDPERVGVMGLGYGGWLATVLTGRTTLFAAAVVEGALTDPAGLLGSSDVGWWFVDQYLGADPPARAADLTTPTLVVHGEDDRRFPADQGVRLYAELKRRGVPAELLLFPGEGSDLGRTGRPGHRQARLEHLLRWWARWLPVTPDEDLPGEDGHPAAAPGDDDGREPLTVRATRLD</sequence>
<feature type="domain" description="Peptidase S9 prolyl oligopeptidase catalytic" evidence="4">
    <location>
        <begin position="435"/>
        <end position="633"/>
    </location>
</feature>
<dbReference type="InterPro" id="IPR029058">
    <property type="entry name" value="AB_hydrolase_fold"/>
</dbReference>
<dbReference type="Gene3D" id="2.120.10.60">
    <property type="entry name" value="Tricorn protease N-terminal domain"/>
    <property type="match status" value="1"/>
</dbReference>
<dbReference type="Pfam" id="PF07676">
    <property type="entry name" value="PD40"/>
    <property type="match status" value="2"/>
</dbReference>